<proteinExistence type="predicted"/>
<evidence type="ECO:0000256" key="1">
    <source>
        <dbReference type="SAM" id="MobiDB-lite"/>
    </source>
</evidence>
<gene>
    <name evidence="2" type="ORF">Lstg_1257</name>
    <name evidence="3" type="ORF">NCTC11991_02736</name>
</gene>
<dbReference type="AlphaFoldDB" id="A0A378LCN3"/>
<dbReference type="OrthoDB" id="5654099at2"/>
<sequence length="367" mass="41461">MWKQGLGIFKKGTSIEQFFKLDSNMWAFESHKHKVCLPISFGGSLITEENVIRKLGTLAQSKCYARTMSLNEFAHSPPLIIAGTSTKKIPSGLCGLSQLVKYSPDGSVDIEKSVRAFMGHHKQTGKDFEGSALSFSHQWTLYHFLALISGKSSVVLADSTGLPNDHEYTHGADDEVVKYDPSGIPEVHTYEHEVTLQDVPLISIPGRFHRQGFKLTFSANPYFIDLQNKLLPEEVRGLAQQAIQGYMIANAIRRTGREVPGRPYITLEQANQMQKKAISANIEVMIEVEAMSTEQQNLYFEILYSLRGQKKPVHHTHIEVEEQEKEQGLETQSKSTPRIEEITDEEARELQEKERDVEEDDTGLKKR</sequence>
<evidence type="ECO:0000313" key="4">
    <source>
        <dbReference type="Proteomes" id="UP000054820"/>
    </source>
</evidence>
<dbReference type="STRING" id="460.Lstg_1257"/>
<evidence type="ECO:0000313" key="3">
    <source>
        <dbReference type="EMBL" id="STY24120.1"/>
    </source>
</evidence>
<accession>A0A378LCN3</accession>
<dbReference type="Proteomes" id="UP000255110">
    <property type="component" value="Unassembled WGS sequence"/>
</dbReference>
<dbReference type="EMBL" id="LNYZ01000009">
    <property type="protein sequence ID" value="KTD78522.1"/>
    <property type="molecule type" value="Genomic_DNA"/>
</dbReference>
<dbReference type="RefSeq" id="WP_058476833.1">
    <property type="nucleotide sequence ID" value="NZ_CAAAIO010000014.1"/>
</dbReference>
<protein>
    <submittedName>
        <fullName evidence="3">Uncharacterized protein</fullName>
    </submittedName>
</protein>
<dbReference type="EMBL" id="UGOY01000001">
    <property type="protein sequence ID" value="STY24120.1"/>
    <property type="molecule type" value="Genomic_DNA"/>
</dbReference>
<feature type="region of interest" description="Disordered" evidence="1">
    <location>
        <begin position="321"/>
        <end position="367"/>
    </location>
</feature>
<dbReference type="Proteomes" id="UP000054820">
    <property type="component" value="Unassembled WGS sequence"/>
</dbReference>
<reference evidence="2 4" key="1">
    <citation type="submission" date="2015-11" db="EMBL/GenBank/DDBJ databases">
        <title>Genomic analysis of 38 Legionella species identifies large and diverse effector repertoires.</title>
        <authorList>
            <person name="Burstein D."/>
            <person name="Amaro F."/>
            <person name="Zusman T."/>
            <person name="Lifshitz Z."/>
            <person name="Cohen O."/>
            <person name="Gilbert J.A."/>
            <person name="Pupko T."/>
            <person name="Shuman H.A."/>
            <person name="Segal G."/>
        </authorList>
    </citation>
    <scope>NUCLEOTIDE SEQUENCE [LARGE SCALE GENOMIC DNA]</scope>
    <source>
        <strain evidence="2 4">SC-18-C9</strain>
    </source>
</reference>
<reference evidence="3 5" key="2">
    <citation type="submission" date="2018-06" db="EMBL/GenBank/DDBJ databases">
        <authorList>
            <consortium name="Pathogen Informatics"/>
            <person name="Doyle S."/>
        </authorList>
    </citation>
    <scope>NUCLEOTIDE SEQUENCE [LARGE SCALE GENOMIC DNA]</scope>
    <source>
        <strain evidence="3 5">NCTC11991</strain>
    </source>
</reference>
<organism evidence="3 5">
    <name type="scientific">Legionella steigerwaltii</name>
    <dbReference type="NCBI Taxonomy" id="460"/>
    <lineage>
        <taxon>Bacteria</taxon>
        <taxon>Pseudomonadati</taxon>
        <taxon>Pseudomonadota</taxon>
        <taxon>Gammaproteobacteria</taxon>
        <taxon>Legionellales</taxon>
        <taxon>Legionellaceae</taxon>
        <taxon>Legionella</taxon>
    </lineage>
</organism>
<keyword evidence="4" id="KW-1185">Reference proteome</keyword>
<evidence type="ECO:0000313" key="2">
    <source>
        <dbReference type="EMBL" id="KTD78522.1"/>
    </source>
</evidence>
<evidence type="ECO:0000313" key="5">
    <source>
        <dbReference type="Proteomes" id="UP000255110"/>
    </source>
</evidence>
<feature type="compositionally biased region" description="Basic and acidic residues" evidence="1">
    <location>
        <begin position="348"/>
        <end position="367"/>
    </location>
</feature>
<name>A0A378LCN3_9GAMM</name>